<dbReference type="EMBL" id="JAVREL010000001">
    <property type="protein sequence ID" value="MDT0341589.1"/>
    <property type="molecule type" value="Genomic_DNA"/>
</dbReference>
<proteinExistence type="predicted"/>
<dbReference type="SUPFAM" id="SSF55729">
    <property type="entry name" value="Acyl-CoA N-acyltransferases (Nat)"/>
    <property type="match status" value="1"/>
</dbReference>
<keyword evidence="2" id="KW-0808">Transferase</keyword>
<feature type="domain" description="N-acetyltransferase" evidence="1">
    <location>
        <begin position="11"/>
        <end position="174"/>
    </location>
</feature>
<dbReference type="GO" id="GO:0016740">
    <property type="term" value="F:transferase activity"/>
    <property type="evidence" value="ECO:0007669"/>
    <property type="project" value="UniProtKB-KW"/>
</dbReference>
<dbReference type="PANTHER" id="PTHR43441:SF10">
    <property type="entry name" value="ACETYLTRANSFERASE"/>
    <property type="match status" value="1"/>
</dbReference>
<keyword evidence="3" id="KW-1185">Reference proteome</keyword>
<reference evidence="3" key="1">
    <citation type="submission" date="2023-07" db="EMBL/GenBank/DDBJ databases">
        <title>30 novel species of actinomycetes from the DSMZ collection.</title>
        <authorList>
            <person name="Nouioui I."/>
        </authorList>
    </citation>
    <scope>NUCLEOTIDE SEQUENCE [LARGE SCALE GENOMIC DNA]</scope>
    <source>
        <strain evidence="3">DSM 44938</strain>
    </source>
</reference>
<dbReference type="PROSITE" id="PS51186">
    <property type="entry name" value="GNAT"/>
    <property type="match status" value="1"/>
</dbReference>
<evidence type="ECO:0000259" key="1">
    <source>
        <dbReference type="PROSITE" id="PS51186"/>
    </source>
</evidence>
<dbReference type="InterPro" id="IPR000182">
    <property type="entry name" value="GNAT_dom"/>
</dbReference>
<gene>
    <name evidence="2" type="ORF">RM590_02870</name>
</gene>
<organism evidence="2 3">
    <name type="scientific">Streptomyces litchfieldiae</name>
    <dbReference type="NCBI Taxonomy" id="3075543"/>
    <lineage>
        <taxon>Bacteria</taxon>
        <taxon>Bacillati</taxon>
        <taxon>Actinomycetota</taxon>
        <taxon>Actinomycetes</taxon>
        <taxon>Kitasatosporales</taxon>
        <taxon>Streptomycetaceae</taxon>
        <taxon>Streptomyces</taxon>
    </lineage>
</organism>
<dbReference type="Pfam" id="PF13302">
    <property type="entry name" value="Acetyltransf_3"/>
    <property type="match status" value="1"/>
</dbReference>
<dbReference type="EC" id="2.-.-.-" evidence="2"/>
<dbReference type="PANTHER" id="PTHR43441">
    <property type="entry name" value="RIBOSOMAL-PROTEIN-SERINE ACETYLTRANSFERASE"/>
    <property type="match status" value="1"/>
</dbReference>
<dbReference type="Proteomes" id="UP001183246">
    <property type="component" value="Unassembled WGS sequence"/>
</dbReference>
<dbReference type="InterPro" id="IPR051908">
    <property type="entry name" value="Ribosomal_N-acetyltransferase"/>
</dbReference>
<dbReference type="InterPro" id="IPR016181">
    <property type="entry name" value="Acyl_CoA_acyltransferase"/>
</dbReference>
<protein>
    <submittedName>
        <fullName evidence="2">GNAT family protein</fullName>
        <ecNumber evidence="2">2.-.-.-</ecNumber>
    </submittedName>
</protein>
<evidence type="ECO:0000313" key="2">
    <source>
        <dbReference type="EMBL" id="MDT0341589.1"/>
    </source>
</evidence>
<dbReference type="Gene3D" id="3.40.630.30">
    <property type="match status" value="1"/>
</dbReference>
<dbReference type="RefSeq" id="WP_311702712.1">
    <property type="nucleotide sequence ID" value="NZ_JAVREL010000001.1"/>
</dbReference>
<accession>A0ABU2MLS3</accession>
<evidence type="ECO:0000313" key="3">
    <source>
        <dbReference type="Proteomes" id="UP001183246"/>
    </source>
</evidence>
<comment type="caution">
    <text evidence="2">The sequence shown here is derived from an EMBL/GenBank/DDBJ whole genome shotgun (WGS) entry which is preliminary data.</text>
</comment>
<name>A0ABU2MLS3_9ACTN</name>
<sequence length="183" mass="20370">MEQPTIDAGRLRLRPFTADDIDWVHQVALDPLMRTFIDLPSPYRREHAEHFVERLVREGWATRRRVEYLAEDAATGERLGRAGLSLKTGGAAEVGYWVDPAARGRGVATTAVTALCGWAFATLGLGIVHWRAEVGNDASRRVAEKAGFRVEATLRQRVVHRGQRVDAWLGSMLPEELCPVADE</sequence>